<dbReference type="InterPro" id="IPR006542">
    <property type="entry name" value="DUF1093"/>
</dbReference>
<protein>
    <submittedName>
        <fullName evidence="1">DUF1093 domain-containing protein</fullName>
    </submittedName>
</protein>
<reference evidence="2" key="1">
    <citation type="journal article" date="2019" name="Int. J. Syst. Evol. Microbiol.">
        <title>The Global Catalogue of Microorganisms (GCM) 10K type strain sequencing project: providing services to taxonomists for standard genome sequencing and annotation.</title>
        <authorList>
            <consortium name="The Broad Institute Genomics Platform"/>
            <consortium name="The Broad Institute Genome Sequencing Center for Infectious Disease"/>
            <person name="Wu L."/>
            <person name="Ma J."/>
        </authorList>
    </citation>
    <scope>NUCLEOTIDE SEQUENCE [LARGE SCALE GENOMIC DNA]</scope>
    <source>
        <strain evidence="2">CCM 8911</strain>
    </source>
</reference>
<dbReference type="Gene3D" id="2.40.50.480">
    <property type="match status" value="1"/>
</dbReference>
<organism evidence="1 2">
    <name type="scientific">Lacticaseibacillus jixianensis</name>
    <dbReference type="NCBI Taxonomy" id="2486012"/>
    <lineage>
        <taxon>Bacteria</taxon>
        <taxon>Bacillati</taxon>
        <taxon>Bacillota</taxon>
        <taxon>Bacilli</taxon>
        <taxon>Lactobacillales</taxon>
        <taxon>Lactobacillaceae</taxon>
        <taxon>Lacticaseibacillus</taxon>
    </lineage>
</organism>
<dbReference type="Proteomes" id="UP001597249">
    <property type="component" value="Unassembled WGS sequence"/>
</dbReference>
<name>A0ABW4BCU2_9LACO</name>
<gene>
    <name evidence="1" type="ORF">ACFQ3L_10610</name>
</gene>
<dbReference type="RefSeq" id="WP_125585021.1">
    <property type="nucleotide sequence ID" value="NZ_JBHTMO010000038.1"/>
</dbReference>
<proteinExistence type="predicted"/>
<dbReference type="Pfam" id="PF06486">
    <property type="entry name" value="DUF1093"/>
    <property type="match status" value="1"/>
</dbReference>
<accession>A0ABW4BCU2</accession>
<dbReference type="InterPro" id="IPR036166">
    <property type="entry name" value="YxeA-like_sf"/>
</dbReference>
<sequence>MKKIIGLIAAVVVVAIGVWGYSYYRSTYQTTTAYAKVTTVVKKKAVENGKDYKVNGQQYYYYDYDFTWVTKSGDTRQLGYETKQAPDGPMPLTVGQFVTAEISAKRVVKGPSPISKGSIPSSVLAQLN</sequence>
<dbReference type="SUPFAM" id="SSF159121">
    <property type="entry name" value="BC4932-like"/>
    <property type="match status" value="1"/>
</dbReference>
<keyword evidence="2" id="KW-1185">Reference proteome</keyword>
<dbReference type="EMBL" id="JBHTMO010000038">
    <property type="protein sequence ID" value="MFD1394017.1"/>
    <property type="molecule type" value="Genomic_DNA"/>
</dbReference>
<comment type="caution">
    <text evidence="1">The sequence shown here is derived from an EMBL/GenBank/DDBJ whole genome shotgun (WGS) entry which is preliminary data.</text>
</comment>
<evidence type="ECO:0000313" key="1">
    <source>
        <dbReference type="EMBL" id="MFD1394017.1"/>
    </source>
</evidence>
<evidence type="ECO:0000313" key="2">
    <source>
        <dbReference type="Proteomes" id="UP001597249"/>
    </source>
</evidence>